<protein>
    <submittedName>
        <fullName evidence="1">Uncharacterized protein</fullName>
    </submittedName>
</protein>
<accession>A0A427B3G8</accession>
<dbReference type="EMBL" id="AMZH03000581">
    <property type="protein sequence ID" value="RRT83000.1"/>
    <property type="molecule type" value="Genomic_DNA"/>
</dbReference>
<reference evidence="1 2" key="1">
    <citation type="journal article" date="2014" name="Agronomy (Basel)">
        <title>A Draft Genome Sequence for Ensete ventricosum, the Drought-Tolerant Tree Against Hunger.</title>
        <authorList>
            <person name="Harrison J."/>
            <person name="Moore K.A."/>
            <person name="Paszkiewicz K."/>
            <person name="Jones T."/>
            <person name="Grant M."/>
            <person name="Ambacheew D."/>
            <person name="Muzemil S."/>
            <person name="Studholme D.J."/>
        </authorList>
    </citation>
    <scope>NUCLEOTIDE SEQUENCE [LARGE SCALE GENOMIC DNA]</scope>
</reference>
<proteinExistence type="predicted"/>
<dbReference type="AlphaFoldDB" id="A0A427B3G8"/>
<sequence length="117" mass="13159">MCMGQLNENTNKLAEAERCWGLGTISKAEAGFLGNFVPPSAAKRGFNLDGEALRAQTEVEKLSKSVSYGRFVRSLLRRWKLLKILMRPWEEGVDGEERTMTTILKEHSVWEKGSGDL</sequence>
<gene>
    <name evidence="1" type="ORF">B296_00011359</name>
</gene>
<name>A0A427B3G8_ENSVE</name>
<evidence type="ECO:0000313" key="2">
    <source>
        <dbReference type="Proteomes" id="UP000287651"/>
    </source>
</evidence>
<comment type="caution">
    <text evidence="1">The sequence shown here is derived from an EMBL/GenBank/DDBJ whole genome shotgun (WGS) entry which is preliminary data.</text>
</comment>
<dbReference type="Proteomes" id="UP000287651">
    <property type="component" value="Unassembled WGS sequence"/>
</dbReference>
<evidence type="ECO:0000313" key="1">
    <source>
        <dbReference type="EMBL" id="RRT83000.1"/>
    </source>
</evidence>
<organism evidence="1 2">
    <name type="scientific">Ensete ventricosum</name>
    <name type="common">Abyssinian banana</name>
    <name type="synonym">Musa ensete</name>
    <dbReference type="NCBI Taxonomy" id="4639"/>
    <lineage>
        <taxon>Eukaryota</taxon>
        <taxon>Viridiplantae</taxon>
        <taxon>Streptophyta</taxon>
        <taxon>Embryophyta</taxon>
        <taxon>Tracheophyta</taxon>
        <taxon>Spermatophyta</taxon>
        <taxon>Magnoliopsida</taxon>
        <taxon>Liliopsida</taxon>
        <taxon>Zingiberales</taxon>
        <taxon>Musaceae</taxon>
        <taxon>Ensete</taxon>
    </lineage>
</organism>